<comment type="caution">
    <text evidence="1">The sequence shown here is derived from an EMBL/GenBank/DDBJ whole genome shotgun (WGS) entry which is preliminary data.</text>
</comment>
<reference evidence="1" key="1">
    <citation type="journal article" date="2015" name="Nature">
        <title>Complex archaea that bridge the gap between prokaryotes and eukaryotes.</title>
        <authorList>
            <person name="Spang A."/>
            <person name="Saw J.H."/>
            <person name="Jorgensen S.L."/>
            <person name="Zaremba-Niedzwiedzka K."/>
            <person name="Martijn J."/>
            <person name="Lind A.E."/>
            <person name="van Eijk R."/>
            <person name="Schleper C."/>
            <person name="Guy L."/>
            <person name="Ettema T.J."/>
        </authorList>
    </citation>
    <scope>NUCLEOTIDE SEQUENCE</scope>
</reference>
<protein>
    <submittedName>
        <fullName evidence="1">Uncharacterized protein</fullName>
    </submittedName>
</protein>
<proteinExistence type="predicted"/>
<gene>
    <name evidence="1" type="ORF">LCGC14_2417630</name>
</gene>
<sequence>MSNFDEILKKGKQAGNEVDPKQLWKECISNIMYELHRLNNMYGDNHAHHSMVEQKKCESCGLCTYILAVRELDDHKKVLKYHKGDWKPFGEGTYLCDKCKKGK</sequence>
<dbReference type="EMBL" id="LAZR01036680">
    <property type="protein sequence ID" value="KKL24208.1"/>
    <property type="molecule type" value="Genomic_DNA"/>
</dbReference>
<evidence type="ECO:0000313" key="1">
    <source>
        <dbReference type="EMBL" id="KKL24208.1"/>
    </source>
</evidence>
<dbReference type="AlphaFoldDB" id="A0A0F9EK20"/>
<accession>A0A0F9EK20</accession>
<name>A0A0F9EK20_9ZZZZ</name>
<organism evidence="1">
    <name type="scientific">marine sediment metagenome</name>
    <dbReference type="NCBI Taxonomy" id="412755"/>
    <lineage>
        <taxon>unclassified sequences</taxon>
        <taxon>metagenomes</taxon>
        <taxon>ecological metagenomes</taxon>
    </lineage>
</organism>